<gene>
    <name evidence="1" type="ORF">AAP_02458</name>
</gene>
<dbReference type="VEuPathDB" id="FungiDB:AAP_02458"/>
<evidence type="ECO:0000313" key="2">
    <source>
        <dbReference type="Proteomes" id="UP000242877"/>
    </source>
</evidence>
<accession>A0A168AA18</accession>
<proteinExistence type="predicted"/>
<comment type="caution">
    <text evidence="1">The sequence shown here is derived from an EMBL/GenBank/DDBJ whole genome shotgun (WGS) entry which is preliminary data.</text>
</comment>
<organism evidence="1 2">
    <name type="scientific">Ascosphaera apis ARSEF 7405</name>
    <dbReference type="NCBI Taxonomy" id="392613"/>
    <lineage>
        <taxon>Eukaryota</taxon>
        <taxon>Fungi</taxon>
        <taxon>Dikarya</taxon>
        <taxon>Ascomycota</taxon>
        <taxon>Pezizomycotina</taxon>
        <taxon>Eurotiomycetes</taxon>
        <taxon>Eurotiomycetidae</taxon>
        <taxon>Onygenales</taxon>
        <taxon>Ascosphaeraceae</taxon>
        <taxon>Ascosphaera</taxon>
    </lineage>
</organism>
<keyword evidence="2" id="KW-1185">Reference proteome</keyword>
<evidence type="ECO:0000313" key="1">
    <source>
        <dbReference type="EMBL" id="KZZ93666.1"/>
    </source>
</evidence>
<protein>
    <submittedName>
        <fullName evidence="1">Uncharacterized protein</fullName>
    </submittedName>
</protein>
<dbReference type="Proteomes" id="UP000242877">
    <property type="component" value="Unassembled WGS sequence"/>
</dbReference>
<name>A0A168AA18_9EURO</name>
<dbReference type="EMBL" id="AZGZ01000008">
    <property type="protein sequence ID" value="KZZ93666.1"/>
    <property type="molecule type" value="Genomic_DNA"/>
</dbReference>
<sequence>MKSDYIDINQGKITISSDVWYFLTELAAAAVKKTSSIGKNSSKKGNLKRITEAVLSAFTSVDSAKGGLESERVTPSSIVATTIVSASLVPVVVGGWKSLNLPVSVPPLPTIDVRGEADLSSDREDLVCSRSTLSSHPSSFFALAAPPFLPHPNIFYLALSENGKEISTRSHHFVTELAHKAVVMES</sequence>
<reference evidence="1 2" key="1">
    <citation type="journal article" date="2016" name="Genome Biol. Evol.">
        <title>Divergent and convergent evolution of fungal pathogenicity.</title>
        <authorList>
            <person name="Shang Y."/>
            <person name="Xiao G."/>
            <person name="Zheng P."/>
            <person name="Cen K."/>
            <person name="Zhan S."/>
            <person name="Wang C."/>
        </authorList>
    </citation>
    <scope>NUCLEOTIDE SEQUENCE [LARGE SCALE GENOMIC DNA]</scope>
    <source>
        <strain evidence="1 2">ARSEF 7405</strain>
    </source>
</reference>
<dbReference type="AlphaFoldDB" id="A0A168AA18"/>